<reference evidence="1 2" key="1">
    <citation type="submission" date="2006-02" db="EMBL/GenBank/DDBJ databases">
        <authorList>
            <person name="Pinhassi J."/>
            <person name="Pedros-Alio C."/>
            <person name="Ferriera S."/>
            <person name="Johnson J."/>
            <person name="Kravitz S."/>
            <person name="Halpern A."/>
            <person name="Remington K."/>
            <person name="Beeson K."/>
            <person name="Tran B."/>
            <person name="Rogers Y.-H."/>
            <person name="Friedman R."/>
            <person name="Venter J.C."/>
        </authorList>
    </citation>
    <scope>NUCLEOTIDE SEQUENCE [LARGE SCALE GENOMIC DNA]</scope>
    <source>
        <strain evidence="1 2">MED297</strain>
    </source>
</reference>
<proteinExistence type="predicted"/>
<dbReference type="EMBL" id="AAOE01000002">
    <property type="protein sequence ID" value="EAR11002.1"/>
    <property type="molecule type" value="Genomic_DNA"/>
</dbReference>
<dbReference type="InterPro" id="IPR019657">
    <property type="entry name" value="ComFB"/>
</dbReference>
<gene>
    <name evidence="1" type="ORF">MED297_10841</name>
</gene>
<dbReference type="Proteomes" id="UP000005953">
    <property type="component" value="Unassembled WGS sequence"/>
</dbReference>
<evidence type="ECO:0008006" key="3">
    <source>
        <dbReference type="Google" id="ProtNLM"/>
    </source>
</evidence>
<evidence type="ECO:0000313" key="1">
    <source>
        <dbReference type="EMBL" id="EAR11002.1"/>
    </source>
</evidence>
<dbReference type="Pfam" id="PF10719">
    <property type="entry name" value="ComFB"/>
    <property type="match status" value="1"/>
</dbReference>
<dbReference type="HOGENOM" id="CLU_163439_0_0_6"/>
<organism evidence="1 2">
    <name type="scientific">Reinekea blandensis MED297</name>
    <dbReference type="NCBI Taxonomy" id="314283"/>
    <lineage>
        <taxon>Bacteria</taxon>
        <taxon>Pseudomonadati</taxon>
        <taxon>Pseudomonadota</taxon>
        <taxon>Gammaproteobacteria</taxon>
        <taxon>Oceanospirillales</taxon>
        <taxon>Saccharospirillaceae</taxon>
        <taxon>Reinekea</taxon>
    </lineage>
</organism>
<evidence type="ECO:0000313" key="2">
    <source>
        <dbReference type="Proteomes" id="UP000005953"/>
    </source>
</evidence>
<protein>
    <recommendedName>
        <fullName evidence="3">Orphan protein</fullName>
    </recommendedName>
</protein>
<dbReference type="STRING" id="314283.MED297_10841"/>
<accession>A4BAP6</accession>
<dbReference type="AlphaFoldDB" id="A4BAP6"/>
<comment type="caution">
    <text evidence="1">The sequence shown here is derived from an EMBL/GenBank/DDBJ whole genome shotgun (WGS) entry which is preliminary data.</text>
</comment>
<keyword evidence="2" id="KW-1185">Reference proteome</keyword>
<sequence length="121" mass="13585">MPFANLLYTQDVLSQTGHLVTNCHGYDIAGGFMSFETQISNYYEKLVVEELGRREDLADTSDDVLIDMACVALNQLPSRYYRYSVDMAFYLSASENQAMEADVKSAVDHAISFVQAHKSRA</sequence>
<name>A4BAP6_9GAMM</name>